<dbReference type="SUPFAM" id="SSF55331">
    <property type="entry name" value="Tautomerase/MIF"/>
    <property type="match status" value="1"/>
</dbReference>
<keyword evidence="2" id="KW-0413">Isomerase</keyword>
<name>A0ABU5CYN9_9ENTR</name>
<dbReference type="Pfam" id="PF01361">
    <property type="entry name" value="Tautomerase"/>
    <property type="match status" value="1"/>
</dbReference>
<feature type="domain" description="4-oxalocrotonate tautomerase-like" evidence="3">
    <location>
        <begin position="2"/>
        <end position="62"/>
    </location>
</feature>
<evidence type="ECO:0000313" key="5">
    <source>
        <dbReference type="Proteomes" id="UP001270266"/>
    </source>
</evidence>
<protein>
    <submittedName>
        <fullName evidence="4">Tautomerase family protein</fullName>
    </submittedName>
</protein>
<keyword evidence="5" id="KW-1185">Reference proteome</keyword>
<dbReference type="Gene3D" id="3.30.429.10">
    <property type="entry name" value="Macrophage Migration Inhibitory Factor"/>
    <property type="match status" value="1"/>
</dbReference>
<accession>A0ABU5CYN9</accession>
<dbReference type="PANTHER" id="PTHR35530:SF1">
    <property type="entry name" value="2-HYDROXYMUCONATE TAUTOMERASE"/>
    <property type="match status" value="1"/>
</dbReference>
<dbReference type="EMBL" id="JARDVI010000001">
    <property type="protein sequence ID" value="MDY0416807.1"/>
    <property type="molecule type" value="Genomic_DNA"/>
</dbReference>
<dbReference type="InterPro" id="IPR014347">
    <property type="entry name" value="Tautomerase/MIF_sf"/>
</dbReference>
<dbReference type="Proteomes" id="UP001270266">
    <property type="component" value="Unassembled WGS sequence"/>
</dbReference>
<reference evidence="4 5" key="1">
    <citation type="submission" date="2023-02" db="EMBL/GenBank/DDBJ databases">
        <title>The draft genomes of Enterobacter strains.</title>
        <authorList>
            <person name="He Y."/>
            <person name="Feng Y."/>
            <person name="Zong Z."/>
        </authorList>
    </citation>
    <scope>NUCLEOTIDE SEQUENCE [LARGE SCALE GENOMIC DNA]</scope>
    <source>
        <strain evidence="4 5">170198</strain>
    </source>
</reference>
<proteinExistence type="inferred from homology"/>
<comment type="caution">
    <text evidence="4">The sequence shown here is derived from an EMBL/GenBank/DDBJ whole genome shotgun (WGS) entry which is preliminary data.</text>
</comment>
<evidence type="ECO:0000256" key="2">
    <source>
        <dbReference type="ARBA" id="ARBA00023235"/>
    </source>
</evidence>
<dbReference type="InterPro" id="IPR004370">
    <property type="entry name" value="4-OT-like_dom"/>
</dbReference>
<evidence type="ECO:0000256" key="1">
    <source>
        <dbReference type="ARBA" id="ARBA00006723"/>
    </source>
</evidence>
<evidence type="ECO:0000313" key="4">
    <source>
        <dbReference type="EMBL" id="MDY0416807.1"/>
    </source>
</evidence>
<organism evidence="4 5">
    <name type="scientific">Enterobacter chinensis</name>
    <dbReference type="NCBI Taxonomy" id="3030997"/>
    <lineage>
        <taxon>Bacteria</taxon>
        <taxon>Pseudomonadati</taxon>
        <taxon>Pseudomonadota</taxon>
        <taxon>Gammaproteobacteria</taxon>
        <taxon>Enterobacterales</taxon>
        <taxon>Enterobacteriaceae</taxon>
        <taxon>Enterobacter</taxon>
    </lineage>
</organism>
<evidence type="ECO:0000259" key="3">
    <source>
        <dbReference type="Pfam" id="PF01361"/>
    </source>
</evidence>
<comment type="similarity">
    <text evidence="1">Belongs to the 4-oxalocrotonate tautomerase family.</text>
</comment>
<dbReference type="RefSeq" id="WP_320385730.1">
    <property type="nucleotide sequence ID" value="NZ_JARDVI010000001.1"/>
</dbReference>
<dbReference type="PANTHER" id="PTHR35530">
    <property type="entry name" value="TAUTOMERASE-RELATED"/>
    <property type="match status" value="1"/>
</dbReference>
<sequence>MPFVNVQTIKGIMNDEQKSELLRRMTDLMVEIEGRGDPEFRRSVWIRIDEHDPEQWSLGGLQPNAEMIAKKFASTQAF</sequence>
<gene>
    <name evidence="4" type="ORF">PYW49_03830</name>
</gene>